<evidence type="ECO:0000256" key="7">
    <source>
        <dbReference type="RuleBase" id="RU365024"/>
    </source>
</evidence>
<comment type="catalytic activity">
    <reaction evidence="7">
        <text>a CDP-1,2-diacyl-sn-glycerol + sn-glycerol 3-phosphate = a 1,2-diacyl-sn-glycero-3-phospho-(1'-sn-glycero-3'-phosphate) + CMP + H(+)</text>
        <dbReference type="Rhea" id="RHEA:12593"/>
        <dbReference type="ChEBI" id="CHEBI:15378"/>
        <dbReference type="ChEBI" id="CHEBI:57597"/>
        <dbReference type="ChEBI" id="CHEBI:58332"/>
        <dbReference type="ChEBI" id="CHEBI:60110"/>
        <dbReference type="ChEBI" id="CHEBI:60377"/>
        <dbReference type="EC" id="2.7.8.5"/>
    </reaction>
</comment>
<comment type="pathway">
    <text evidence="7">Phospholipid metabolism; phosphatidylglycerol biosynthesis; phosphatidylglycerol from CDP-diacylglycerol: step 1/2.</text>
</comment>
<name>A0A127ZFH6_9BASI</name>
<dbReference type="CDD" id="cd09137">
    <property type="entry name" value="PLDc_PGS1_euk_2"/>
    <property type="match status" value="1"/>
</dbReference>
<protein>
    <recommendedName>
        <fullName evidence="7">CDP-diacylglycerol--glycerol-3-phosphate 3-phosphatidyltransferase</fullName>
        <ecNumber evidence="7">2.7.8.5</ecNumber>
    </recommendedName>
</protein>
<dbReference type="EC" id="2.7.8.5" evidence="7"/>
<dbReference type="GO" id="GO:0032049">
    <property type="term" value="P:cardiolipin biosynthetic process"/>
    <property type="evidence" value="ECO:0007669"/>
    <property type="project" value="InterPro"/>
</dbReference>
<comment type="function">
    <text evidence="7">Functions in the biosynthesis of the anionic phospholipids phosphatidylglycerol and cardiolipin.</text>
</comment>
<dbReference type="InterPro" id="IPR016270">
    <property type="entry name" value="PGS1"/>
</dbReference>
<evidence type="ECO:0000256" key="6">
    <source>
        <dbReference type="ARBA" id="ARBA00023264"/>
    </source>
</evidence>
<keyword evidence="1 7" id="KW-0444">Lipid biosynthesis</keyword>
<sequence>MAAPRIFRPSGATCTTGVRCSLQTVLTPILAPRLCSIASKNLRTIHTSSQLCSSFESSETATSKFAQDPHFLTRRLTDELQLPLFAASGDQLHLLRDPSHFYQTLKGKIGQSKDRIFLASLYIGKEETELAEHLESALRRNTSLQLTILVDALRGTRESAPTPSCASLVSRLQAQFPERVRIRLYHTPNLKGWLKKIVGKRFNEGWGLQHMKIYGFDNDIVLSGANLSRDYFTNRRDRYLLIEDHEDIANYLHSLVQLVGQFSFKLEAGVDKNVTEAEQTNPGWKLIWDGGKGSTPPLSRQTGMQPYPESGWTEAASAAVEEFTRQWHSRSLVPRANLSSNEKDADTLLLPLLQMGPLKIRQETCAIPQIVDLALDTPSKEGRLPMLALTSGYFSLYQPYKKLLLRAKSAKSAIVKVICAAPEANGFFQSKGVSGWIPEAYTWYEYQFWSALRRSNRLLKQDGRDVEEGGVEIREWKKDGWTYHAKGVWYYPPSAEEAAPTMVHVGSSNYGSRSADLDLECTFLISTRSKKLSQKFKEEYAILEQDAKDLVDGELFQRPDRRVRRRVRIASRILKGML</sequence>
<dbReference type="AlphaFoldDB" id="A0A127ZFH6"/>
<accession>A0A127ZFH6</accession>
<keyword evidence="7" id="KW-0067">ATP-binding</keyword>
<keyword evidence="5 7" id="KW-0594">Phospholipid biosynthesis</keyword>
<proteinExistence type="inferred from homology"/>
<dbReference type="Gene3D" id="3.30.870.10">
    <property type="entry name" value="Endonuclease Chain A"/>
    <property type="match status" value="2"/>
</dbReference>
<dbReference type="UniPathway" id="UPA00084">
    <property type="reaction ID" value="UER00503"/>
</dbReference>
<evidence type="ECO:0000256" key="1">
    <source>
        <dbReference type="ARBA" id="ARBA00022516"/>
    </source>
</evidence>
<comment type="similarity">
    <text evidence="7">Belongs to the CDP-alcohol phosphatidyltransferase class-II family.</text>
</comment>
<evidence type="ECO:0000256" key="2">
    <source>
        <dbReference type="ARBA" id="ARBA00022679"/>
    </source>
</evidence>
<evidence type="ECO:0000256" key="4">
    <source>
        <dbReference type="ARBA" id="ARBA00023098"/>
    </source>
</evidence>
<dbReference type="GO" id="GO:0005524">
    <property type="term" value="F:ATP binding"/>
    <property type="evidence" value="ECO:0007669"/>
    <property type="project" value="UniProtKB-KW"/>
</dbReference>
<comment type="subcellular location">
    <subcellularLocation>
        <location evidence="7">Mitochondrion</location>
    </subcellularLocation>
</comment>
<dbReference type="GO" id="GO:0005739">
    <property type="term" value="C:mitochondrion"/>
    <property type="evidence" value="ECO:0007669"/>
    <property type="project" value="UniProtKB-SubCell"/>
</dbReference>
<keyword evidence="7" id="KW-0547">Nucleotide-binding</keyword>
<keyword evidence="6 7" id="KW-1208">Phospholipid metabolism</keyword>
<reference evidence="8" key="1">
    <citation type="submission" date="2014-06" db="EMBL/GenBank/DDBJ databases">
        <authorList>
            <person name="Ju J."/>
            <person name="Zhang J."/>
        </authorList>
    </citation>
    <scope>NUCLEOTIDE SEQUENCE</scope>
    <source>
        <strain evidence="8">SscI8</strain>
    </source>
</reference>
<keyword evidence="3" id="KW-0677">Repeat</keyword>
<dbReference type="SUPFAM" id="SSF56024">
    <property type="entry name" value="Phospholipase D/nuclease"/>
    <property type="match status" value="1"/>
</dbReference>
<gene>
    <name evidence="8" type="ORF">SPSC_04545</name>
</gene>
<evidence type="ECO:0000256" key="3">
    <source>
        <dbReference type="ARBA" id="ARBA00022737"/>
    </source>
</evidence>
<dbReference type="GO" id="GO:0008444">
    <property type="term" value="F:CDP-diacylglycerol-glycerol-3-phosphate 3-phosphatidyltransferase activity"/>
    <property type="evidence" value="ECO:0007669"/>
    <property type="project" value="UniProtKB-EC"/>
</dbReference>
<dbReference type="EMBL" id="LK056680">
    <property type="protein sequence ID" value="CDU24712.1"/>
    <property type="molecule type" value="Genomic_DNA"/>
</dbReference>
<keyword evidence="4 7" id="KW-0443">Lipid metabolism</keyword>
<evidence type="ECO:0000256" key="5">
    <source>
        <dbReference type="ARBA" id="ARBA00023209"/>
    </source>
</evidence>
<evidence type="ECO:0000313" key="8">
    <source>
        <dbReference type="EMBL" id="CDU24712.1"/>
    </source>
</evidence>
<keyword evidence="7" id="KW-0496">Mitochondrion</keyword>
<dbReference type="PANTHER" id="PTHR12586">
    <property type="entry name" value="CDP-DIACYLGLYCEROL--SERINE O-PHOSPHATIDYLTRANSFERASE"/>
    <property type="match status" value="1"/>
</dbReference>
<dbReference type="PANTHER" id="PTHR12586:SF1">
    <property type="entry name" value="CDP-DIACYLGLYCEROL--GLYCEROL-3-PHOSPHATE 3-PHOSPHATIDYLTRANSFERASE, MITOCHONDRIAL"/>
    <property type="match status" value="1"/>
</dbReference>
<dbReference type="OrthoDB" id="10250191at2759"/>
<dbReference type="PIRSF" id="PIRSF000850">
    <property type="entry name" value="Phospholipase_D_PSS"/>
    <property type="match status" value="1"/>
</dbReference>
<dbReference type="CDD" id="cd09135">
    <property type="entry name" value="PLDc_PGS1_euk_1"/>
    <property type="match status" value="1"/>
</dbReference>
<keyword evidence="2 7" id="KW-0808">Transferase</keyword>
<organism evidence="8">
    <name type="scientific">Sporisorium scitamineum</name>
    <dbReference type="NCBI Taxonomy" id="49012"/>
    <lineage>
        <taxon>Eukaryota</taxon>
        <taxon>Fungi</taxon>
        <taxon>Dikarya</taxon>
        <taxon>Basidiomycota</taxon>
        <taxon>Ustilaginomycotina</taxon>
        <taxon>Ustilaginomycetes</taxon>
        <taxon>Ustilaginales</taxon>
        <taxon>Ustilaginaceae</taxon>
        <taxon>Sporisorium</taxon>
    </lineage>
</organism>